<reference evidence="1 2" key="1">
    <citation type="submission" date="2018-10" db="EMBL/GenBank/DDBJ databases">
        <title>Phylogenomics of Brevibacillus.</title>
        <authorList>
            <person name="Dunlap C."/>
        </authorList>
    </citation>
    <scope>NUCLEOTIDE SEQUENCE [LARGE SCALE GENOMIC DNA]</scope>
    <source>
        <strain evidence="1 2">DSM 100115</strain>
    </source>
</reference>
<evidence type="ECO:0000313" key="1">
    <source>
        <dbReference type="EMBL" id="RNB59461.1"/>
    </source>
</evidence>
<name>A0A3M8B7N1_9BACL</name>
<sequence length="60" mass="7305">MKQYYVYTHEPERLNEIGEVYYPKIKMSFVILTTDKELYEIRSIKGVYDTRECEVGRLCY</sequence>
<organism evidence="1 2">
    <name type="scientific">Brevibacillus gelatini</name>
    <dbReference type="NCBI Taxonomy" id="1655277"/>
    <lineage>
        <taxon>Bacteria</taxon>
        <taxon>Bacillati</taxon>
        <taxon>Bacillota</taxon>
        <taxon>Bacilli</taxon>
        <taxon>Bacillales</taxon>
        <taxon>Paenibacillaceae</taxon>
        <taxon>Brevibacillus</taxon>
    </lineage>
</organism>
<dbReference type="RefSeq" id="WP_122903628.1">
    <property type="nucleotide sequence ID" value="NZ_RHHS01000013.1"/>
</dbReference>
<proteinExistence type="predicted"/>
<dbReference type="Proteomes" id="UP000268829">
    <property type="component" value="Unassembled WGS sequence"/>
</dbReference>
<protein>
    <submittedName>
        <fullName evidence="1">Uncharacterized protein</fullName>
    </submittedName>
</protein>
<dbReference type="AlphaFoldDB" id="A0A3M8B7N1"/>
<comment type="caution">
    <text evidence="1">The sequence shown here is derived from an EMBL/GenBank/DDBJ whole genome shotgun (WGS) entry which is preliminary data.</text>
</comment>
<dbReference type="EMBL" id="RHHS01000013">
    <property type="protein sequence ID" value="RNB59461.1"/>
    <property type="molecule type" value="Genomic_DNA"/>
</dbReference>
<evidence type="ECO:0000313" key="2">
    <source>
        <dbReference type="Proteomes" id="UP000268829"/>
    </source>
</evidence>
<keyword evidence="2" id="KW-1185">Reference proteome</keyword>
<accession>A0A3M8B7N1</accession>
<gene>
    <name evidence="1" type="ORF">EDM57_04780</name>
</gene>